<keyword evidence="4" id="KW-1185">Reference proteome</keyword>
<keyword evidence="1" id="KW-0472">Membrane</keyword>
<evidence type="ECO:0000259" key="2">
    <source>
        <dbReference type="Pfam" id="PF09990"/>
    </source>
</evidence>
<keyword evidence="1" id="KW-1133">Transmembrane helix</keyword>
<accession>A0A1H7F0C3</accession>
<gene>
    <name evidence="3" type="ORF">SAMN05421740_101164</name>
</gene>
<name>A0A1H7F0C3_9SPHI</name>
<evidence type="ECO:0000256" key="1">
    <source>
        <dbReference type="SAM" id="Phobius"/>
    </source>
</evidence>
<dbReference type="InterPro" id="IPR019251">
    <property type="entry name" value="DUF2231_TM"/>
</dbReference>
<dbReference type="Proteomes" id="UP000198916">
    <property type="component" value="Unassembled WGS sequence"/>
</dbReference>
<dbReference type="AlphaFoldDB" id="A0A1H7F0C3"/>
<feature type="domain" description="DUF2231" evidence="2">
    <location>
        <begin position="17"/>
        <end position="156"/>
    </location>
</feature>
<dbReference type="Pfam" id="PF09990">
    <property type="entry name" value="DUF2231"/>
    <property type="match status" value="1"/>
</dbReference>
<evidence type="ECO:0000313" key="4">
    <source>
        <dbReference type="Proteomes" id="UP000198916"/>
    </source>
</evidence>
<dbReference type="EMBL" id="FNZR01000001">
    <property type="protein sequence ID" value="SEK19559.1"/>
    <property type="molecule type" value="Genomic_DNA"/>
</dbReference>
<feature type="transmembrane region" description="Helical" evidence="1">
    <location>
        <begin position="122"/>
        <end position="140"/>
    </location>
</feature>
<keyword evidence="1" id="KW-0812">Transmembrane</keyword>
<protein>
    <submittedName>
        <fullName evidence="3">Uncharacterized membrane protein</fullName>
    </submittedName>
</protein>
<feature type="transmembrane region" description="Helical" evidence="1">
    <location>
        <begin position="93"/>
        <end position="110"/>
    </location>
</feature>
<proteinExistence type="predicted"/>
<dbReference type="STRING" id="332977.SAMN05421740_101164"/>
<feature type="transmembrane region" description="Helical" evidence="1">
    <location>
        <begin position="20"/>
        <end position="42"/>
    </location>
</feature>
<evidence type="ECO:0000313" key="3">
    <source>
        <dbReference type="EMBL" id="SEK19559.1"/>
    </source>
</evidence>
<sequence>MIPLQQLPSMWRKELWHPMVVHFPIALLLLAALVGIFLLFSTNKENGPFLVRSFSWLLGIGTAMAWLAIYTGLWSYNTEVRRICDPDVLKSHLWWGYCAAILYTVGLGLYKLRHLVPFKRLFALLAIIFVLGGAGALVYTGHLGASLVYQQGAGVRQPAADCGEFRR</sequence>
<dbReference type="OrthoDB" id="5298381at2"/>
<reference evidence="4" key="1">
    <citation type="submission" date="2016-10" db="EMBL/GenBank/DDBJ databases">
        <authorList>
            <person name="Varghese N."/>
            <person name="Submissions S."/>
        </authorList>
    </citation>
    <scope>NUCLEOTIDE SEQUENCE [LARGE SCALE GENOMIC DNA]</scope>
    <source>
        <strain evidence="4">Jip14</strain>
    </source>
</reference>
<organism evidence="3 4">
    <name type="scientific">Parapedobacter koreensis</name>
    <dbReference type="NCBI Taxonomy" id="332977"/>
    <lineage>
        <taxon>Bacteria</taxon>
        <taxon>Pseudomonadati</taxon>
        <taxon>Bacteroidota</taxon>
        <taxon>Sphingobacteriia</taxon>
        <taxon>Sphingobacteriales</taxon>
        <taxon>Sphingobacteriaceae</taxon>
        <taxon>Parapedobacter</taxon>
    </lineage>
</organism>
<feature type="transmembrane region" description="Helical" evidence="1">
    <location>
        <begin position="54"/>
        <end position="73"/>
    </location>
</feature>